<dbReference type="Gene3D" id="1.25.40.10">
    <property type="entry name" value="Tetratricopeptide repeat domain"/>
    <property type="match status" value="3"/>
</dbReference>
<dbReference type="AlphaFoldDB" id="B9M2B0"/>
<dbReference type="OrthoDB" id="5482461at2"/>
<dbReference type="PANTHER" id="PTHR45586">
    <property type="entry name" value="TPR REPEAT-CONTAINING PROTEIN PA4667"/>
    <property type="match status" value="1"/>
</dbReference>
<name>B9M2B0_GEODF</name>
<feature type="repeat" description="TPR" evidence="3">
    <location>
        <begin position="657"/>
        <end position="690"/>
    </location>
</feature>
<keyword evidence="2 3" id="KW-0802">TPR repeat</keyword>
<dbReference type="HOGENOM" id="CLU_367920_0_0_7"/>
<dbReference type="Proteomes" id="UP000007721">
    <property type="component" value="Chromosome"/>
</dbReference>
<dbReference type="InterPro" id="IPR051012">
    <property type="entry name" value="CellSynth/LPSAsmb/PSIAsmb"/>
</dbReference>
<dbReference type="Pfam" id="PF14559">
    <property type="entry name" value="TPR_19"/>
    <property type="match status" value="1"/>
</dbReference>
<keyword evidence="5" id="KW-1185">Reference proteome</keyword>
<dbReference type="PROSITE" id="PS50005">
    <property type="entry name" value="TPR"/>
    <property type="match status" value="3"/>
</dbReference>
<evidence type="ECO:0000313" key="4">
    <source>
        <dbReference type="EMBL" id="ACM21228.1"/>
    </source>
</evidence>
<keyword evidence="1" id="KW-0677">Repeat</keyword>
<dbReference type="InterPro" id="IPR019734">
    <property type="entry name" value="TPR_rpt"/>
</dbReference>
<feature type="repeat" description="TPR" evidence="3">
    <location>
        <begin position="19"/>
        <end position="52"/>
    </location>
</feature>
<dbReference type="SUPFAM" id="SSF48452">
    <property type="entry name" value="TPR-like"/>
    <property type="match status" value="2"/>
</dbReference>
<evidence type="ECO:0000256" key="3">
    <source>
        <dbReference type="PROSITE-ProRule" id="PRU00339"/>
    </source>
</evidence>
<dbReference type="eggNOG" id="COG0457">
    <property type="taxonomic scope" value="Bacteria"/>
</dbReference>
<dbReference type="KEGG" id="geo:Geob_2884"/>
<sequence>MTTGNIYFNGEGASLASNREKLLESAQKFILKGQLDRAIKDYQQVVALDPKDTRHRQRLAELLVRSGRNDEAVTEYEVIGKFYDDNGYYLKAIAVYKQIQKLTPDNIKITVILAALNGKQGLTGNALDEYRTAVNFFEKNSQLADAVKTVEKMLELDPENLATCQKHAELLFARREPDAAFDAYTRLTNLLKTTGNQSAAEKMEARIANLFPDRAKLSVEDLAVLVKSDVDNAIGKLSGLIKQDSTNLPLWKLLTQAYQIKEDHEKLRLTYDLIIRLFPDELFAREGIIRSAMAEQKYAEGVELLGKHSGFFLAQSAFGTLEALYTALREWSDDERIVTGLKELYQQSGEAEKLTLLENSIQRVEPKPEETFSLEEEAAESAIGCLENPGIESMPAGPAEFSDFVETAEASEIECGGDWEEDIYLSIDDGEDVAAELAALEEDALPSEDDILSAGEEVLPGEEDLTPAAEEIDHSDQDVLAIDEDVLLSEEVPFDGKTEAETLNLAEEEFSAVDVVLDEPEMELAAEICEVVDDAESLSLELAEELAEPEELHSVSEAGNLLELDSTDLAEHEHLVLLPEEAEDLPELSLLDIEDELPDGEQDKFDIDICKGIDQLFDEFEESLTLAEEPAVSVKAAKYSWDGMLTERDDQTNQGDAETHFDLGIAYKEMGLYDDAIGEFRRASASPKRKLDCASLQAACYREKNDFEQAEKMLLEAMSLEEATDEDMLGLKYELALLCETSGRPSEALDIYKEVKKVNPDFPGVASKIASLEGEPDSLELMELDYEELEELVETSESGSQ</sequence>
<dbReference type="SMART" id="SM00028">
    <property type="entry name" value="TPR"/>
    <property type="match status" value="6"/>
</dbReference>
<feature type="repeat" description="TPR" evidence="3">
    <location>
        <begin position="73"/>
        <end position="106"/>
    </location>
</feature>
<dbReference type="InterPro" id="IPR011990">
    <property type="entry name" value="TPR-like_helical_dom_sf"/>
</dbReference>
<gene>
    <name evidence="4" type="ordered locus">Geob_2884</name>
</gene>
<proteinExistence type="predicted"/>
<evidence type="ECO:0000313" key="5">
    <source>
        <dbReference type="Proteomes" id="UP000007721"/>
    </source>
</evidence>
<dbReference type="EMBL" id="CP001390">
    <property type="protein sequence ID" value="ACM21228.1"/>
    <property type="molecule type" value="Genomic_DNA"/>
</dbReference>
<organism evidence="4 5">
    <name type="scientific">Geotalea daltonii (strain DSM 22248 / JCM 15807 / FRC-32)</name>
    <name type="common">Geobacter daltonii</name>
    <dbReference type="NCBI Taxonomy" id="316067"/>
    <lineage>
        <taxon>Bacteria</taxon>
        <taxon>Pseudomonadati</taxon>
        <taxon>Thermodesulfobacteriota</taxon>
        <taxon>Desulfuromonadia</taxon>
        <taxon>Geobacterales</taxon>
        <taxon>Geobacteraceae</taxon>
        <taxon>Geotalea</taxon>
    </lineage>
</organism>
<evidence type="ECO:0000256" key="1">
    <source>
        <dbReference type="ARBA" id="ARBA00022737"/>
    </source>
</evidence>
<dbReference type="STRING" id="316067.Geob_2884"/>
<protein>
    <submittedName>
        <fullName evidence="4">TPR domain protein</fullName>
    </submittedName>
</protein>
<dbReference type="PANTHER" id="PTHR45586:SF1">
    <property type="entry name" value="LIPOPOLYSACCHARIDE ASSEMBLY PROTEIN B"/>
    <property type="match status" value="1"/>
</dbReference>
<accession>B9M2B0</accession>
<reference evidence="4 5" key="1">
    <citation type="submission" date="2009-01" db="EMBL/GenBank/DDBJ databases">
        <title>Complete sequence of Geobacter sp. FRC-32.</title>
        <authorList>
            <consortium name="US DOE Joint Genome Institute"/>
            <person name="Lucas S."/>
            <person name="Copeland A."/>
            <person name="Lapidus A."/>
            <person name="Glavina del Rio T."/>
            <person name="Dalin E."/>
            <person name="Tice H."/>
            <person name="Bruce D."/>
            <person name="Goodwin L."/>
            <person name="Pitluck S."/>
            <person name="Saunders E."/>
            <person name="Brettin T."/>
            <person name="Detter J.C."/>
            <person name="Han C."/>
            <person name="Larimer F."/>
            <person name="Land M."/>
            <person name="Hauser L."/>
            <person name="Kyrpides N."/>
            <person name="Ovchinnikova G."/>
            <person name="Kostka J."/>
            <person name="Richardson P."/>
        </authorList>
    </citation>
    <scope>NUCLEOTIDE SEQUENCE [LARGE SCALE GENOMIC DNA]</scope>
    <source>
        <strain evidence="5">DSM 22248 / JCM 15807 / FRC-32</strain>
    </source>
</reference>
<evidence type="ECO:0000256" key="2">
    <source>
        <dbReference type="ARBA" id="ARBA00022803"/>
    </source>
</evidence>